<protein>
    <submittedName>
        <fullName evidence="1">Uncharacterized protein</fullName>
    </submittedName>
</protein>
<evidence type="ECO:0000313" key="2">
    <source>
        <dbReference type="Proteomes" id="UP001231109"/>
    </source>
</evidence>
<comment type="caution">
    <text evidence="1">The sequence shown here is derived from an EMBL/GenBank/DDBJ whole genome shotgun (WGS) entry which is preliminary data.</text>
</comment>
<organism evidence="1 2">
    <name type="scientific">Rheinheimera baltica</name>
    <dbReference type="NCBI Taxonomy" id="67576"/>
    <lineage>
        <taxon>Bacteria</taxon>
        <taxon>Pseudomonadati</taxon>
        <taxon>Pseudomonadota</taxon>
        <taxon>Gammaproteobacteria</taxon>
        <taxon>Chromatiales</taxon>
        <taxon>Chromatiaceae</taxon>
        <taxon>Rheinheimera</taxon>
    </lineage>
</organism>
<sequence>MLINKKVFKTKCEDNLTYNNLNNINHHKDTDGRPLVEIRAGLGAKIAVDMTLKTCVYPDSRKIMAAQ</sequence>
<accession>A0ABT9I4N1</accession>
<keyword evidence="2" id="KW-1185">Reference proteome</keyword>
<name>A0ABT9I4N1_9GAMM</name>
<proteinExistence type="predicted"/>
<dbReference type="Proteomes" id="UP001231109">
    <property type="component" value="Unassembled WGS sequence"/>
</dbReference>
<dbReference type="EMBL" id="JAPJDZ010000080">
    <property type="protein sequence ID" value="MDP5137955.1"/>
    <property type="molecule type" value="Genomic_DNA"/>
</dbReference>
<dbReference type="RefSeq" id="WP_305977148.1">
    <property type="nucleotide sequence ID" value="NZ_JAPJDZ010000080.1"/>
</dbReference>
<reference evidence="1 2" key="1">
    <citation type="submission" date="2022-11" db="EMBL/GenBank/DDBJ databases">
        <title>Viruses from the air-sea interface of a natural surface slick.</title>
        <authorList>
            <person name="Rahlff J."/>
            <person name="Holmfeldt K."/>
        </authorList>
    </citation>
    <scope>NUCLEOTIDE SEQUENCE [LARGE SCALE GENOMIC DNA]</scope>
    <source>
        <strain evidence="1 2">SMS4</strain>
    </source>
</reference>
<gene>
    <name evidence="1" type="ORF">ORJ04_18555</name>
</gene>
<evidence type="ECO:0000313" key="1">
    <source>
        <dbReference type="EMBL" id="MDP5137955.1"/>
    </source>
</evidence>